<sequence>MGYQKATSQFNIPRSTFRDRVEVAVTTEKNASDAAEKEMGRFKTVFTKEQDEELVYCSLEMETKLFGIARIFNCDETSISTVSKHQSKIIAKKGRNQVGALSSVERGQLVTTEICLSATGQYIPPMLIFSRQRMKQELMDGALLGAVSTSHQSDWKQGEIFVK</sequence>
<dbReference type="OrthoDB" id="8191755at2759"/>
<dbReference type="EMBL" id="VTPC01090708">
    <property type="protein sequence ID" value="KAF2881701.1"/>
    <property type="molecule type" value="Genomic_DNA"/>
</dbReference>
<proteinExistence type="predicted"/>
<name>A0A8K0G0L9_IGNLU</name>
<keyword evidence="2" id="KW-1185">Reference proteome</keyword>
<evidence type="ECO:0000313" key="1">
    <source>
        <dbReference type="EMBL" id="KAF2881701.1"/>
    </source>
</evidence>
<reference evidence="1" key="1">
    <citation type="submission" date="2019-08" db="EMBL/GenBank/DDBJ databases">
        <title>The genome of the North American firefly Photinus pyralis.</title>
        <authorList>
            <consortium name="Photinus pyralis genome working group"/>
            <person name="Fallon T.R."/>
            <person name="Sander Lower S.E."/>
            <person name="Weng J.-K."/>
        </authorList>
    </citation>
    <scope>NUCLEOTIDE SEQUENCE</scope>
    <source>
        <strain evidence="1">TRF0915ILg1</strain>
        <tissue evidence="1">Whole body</tissue>
    </source>
</reference>
<dbReference type="AlphaFoldDB" id="A0A8K0G0L9"/>
<evidence type="ECO:0000313" key="2">
    <source>
        <dbReference type="Proteomes" id="UP000801492"/>
    </source>
</evidence>
<accession>A0A8K0G0L9</accession>
<dbReference type="Proteomes" id="UP000801492">
    <property type="component" value="Unassembled WGS sequence"/>
</dbReference>
<organism evidence="1 2">
    <name type="scientific">Ignelater luminosus</name>
    <name type="common">Cucubano</name>
    <name type="synonym">Pyrophorus luminosus</name>
    <dbReference type="NCBI Taxonomy" id="2038154"/>
    <lineage>
        <taxon>Eukaryota</taxon>
        <taxon>Metazoa</taxon>
        <taxon>Ecdysozoa</taxon>
        <taxon>Arthropoda</taxon>
        <taxon>Hexapoda</taxon>
        <taxon>Insecta</taxon>
        <taxon>Pterygota</taxon>
        <taxon>Neoptera</taxon>
        <taxon>Endopterygota</taxon>
        <taxon>Coleoptera</taxon>
        <taxon>Polyphaga</taxon>
        <taxon>Elateriformia</taxon>
        <taxon>Elateroidea</taxon>
        <taxon>Elateridae</taxon>
        <taxon>Agrypninae</taxon>
        <taxon>Pyrophorini</taxon>
        <taxon>Ignelater</taxon>
    </lineage>
</organism>
<gene>
    <name evidence="1" type="ORF">ILUMI_24483</name>
</gene>
<protein>
    <submittedName>
        <fullName evidence="1">Uncharacterized protein</fullName>
    </submittedName>
</protein>
<comment type="caution">
    <text evidence="1">The sequence shown here is derived from an EMBL/GenBank/DDBJ whole genome shotgun (WGS) entry which is preliminary data.</text>
</comment>